<dbReference type="InterPro" id="IPR005225">
    <property type="entry name" value="Small_GTP-bd"/>
</dbReference>
<dbReference type="FunFam" id="3.40.50.300:FF:001129">
    <property type="entry name" value="ras-related protein Rab-44 isoform X2"/>
    <property type="match status" value="1"/>
</dbReference>
<dbReference type="PANTHER" id="PTHR47979">
    <property type="entry name" value="DRAB11-RELATED"/>
    <property type="match status" value="1"/>
</dbReference>
<dbReference type="Pfam" id="PF00071">
    <property type="entry name" value="Ras"/>
    <property type="match status" value="1"/>
</dbReference>
<dbReference type="PROSITE" id="PS51476">
    <property type="entry name" value="PROTEASOME_BETA_2"/>
    <property type="match status" value="1"/>
</dbReference>
<dbReference type="PROSITE" id="PS51420">
    <property type="entry name" value="RHO"/>
    <property type="match status" value="1"/>
</dbReference>
<dbReference type="InterPro" id="IPR001353">
    <property type="entry name" value="Proteasome_sua/b"/>
</dbReference>
<keyword evidence="3" id="KW-0342">GTP-binding</keyword>
<dbReference type="Pfam" id="PF00227">
    <property type="entry name" value="Proteasome"/>
    <property type="match status" value="1"/>
</dbReference>
<dbReference type="InParanoid" id="A0A6P6Y8I1"/>
<dbReference type="PROSITE" id="PS51419">
    <property type="entry name" value="RAB"/>
    <property type="match status" value="1"/>
</dbReference>
<sequence length="401" mass="43518">MDGVYCNARSANGGQVADHNKLATKTGTTICGLLTREGVVLAADCRATAGSFIATRNCLKLHRLSKSIWCAGAGVAADLHHVTENIAANMQLLKASLGAEIRIDACVRMLSKVLREHHGDIIVALIVAGINPDGTMDLVYVDADGSTLRADFLAMGSGGFFARSMLENGYRKDLTLQEGVELAADAIEAGILNDLGSGSNVDVLSIREPADSRIIVVGDSAVGKSNLLLRYVKNGFHADTRTTIGVEFATKFVELDGNLIKVQFWDTAGQERYHSITQIYYRNSSAAMVCYDITSHASFRNCKRWVDEVRAELGTDMFILLVGTKLDLDHRRQVSVVEAKNFAHDSKLAFIELSALEDKNVASAFETVIRGMHANCTKCCSNSSQCRPSMENVAKLHQVSR</sequence>
<dbReference type="InterPro" id="IPR001806">
    <property type="entry name" value="Small_GTPase"/>
</dbReference>
<dbReference type="KEGG" id="dpte:113795310"/>
<dbReference type="InterPro" id="IPR023333">
    <property type="entry name" value="Proteasome_suB-type"/>
</dbReference>
<dbReference type="SMART" id="SM00175">
    <property type="entry name" value="RAB"/>
    <property type="match status" value="1"/>
</dbReference>
<evidence type="ECO:0000256" key="1">
    <source>
        <dbReference type="ARBA" id="ARBA00006270"/>
    </source>
</evidence>
<dbReference type="SMART" id="SM00173">
    <property type="entry name" value="RAS"/>
    <property type="match status" value="1"/>
</dbReference>
<comment type="subunit">
    <text evidence="5">The 26S proteasome consists of a 20S proteasome core and two 19S regulatory subunits. The 20S proteasome core is composed of 28 subunits that are arranged in four stacked rings, resulting in a barrel-shaped structure. The two end rings are each formed by seven alpha subunits, and the two central rings are each formed by seven beta subunits. The catalytic chamber with the active sites is on the inside of the barrel.</text>
</comment>
<dbReference type="RefSeq" id="XP_027201306.1">
    <property type="nucleotide sequence ID" value="XM_027345505.1"/>
</dbReference>
<dbReference type="OrthoDB" id="429533at2759"/>
<keyword evidence="2" id="KW-0547">Nucleotide-binding</keyword>
<dbReference type="SMART" id="SM00176">
    <property type="entry name" value="RAN"/>
    <property type="match status" value="1"/>
</dbReference>
<protein>
    <submittedName>
        <fullName evidence="7">Ras and EF-hand domain-containing protein homolog</fullName>
    </submittedName>
</protein>
<evidence type="ECO:0000256" key="4">
    <source>
        <dbReference type="ARBA" id="ARBA00023288"/>
    </source>
</evidence>
<dbReference type="InterPro" id="IPR027417">
    <property type="entry name" value="P-loop_NTPase"/>
</dbReference>
<proteinExistence type="inferred from homology"/>
<accession>A0A6P6Y8I1</accession>
<comment type="similarity">
    <text evidence="1">Belongs to the small GTPase superfamily. Rab family.</text>
</comment>
<dbReference type="SMART" id="SM00174">
    <property type="entry name" value="RHO"/>
    <property type="match status" value="1"/>
</dbReference>
<keyword evidence="6" id="KW-1185">Reference proteome</keyword>
<reference evidence="7" key="1">
    <citation type="submission" date="2025-08" db="UniProtKB">
        <authorList>
            <consortium name="RefSeq"/>
        </authorList>
    </citation>
    <scope>IDENTIFICATION</scope>
    <source>
        <strain evidence="7">Airmid</strain>
    </source>
</reference>
<dbReference type="InterPro" id="IPR050209">
    <property type="entry name" value="Rab_GTPases_membrane_traffic"/>
</dbReference>
<evidence type="ECO:0000313" key="7">
    <source>
        <dbReference type="RefSeq" id="XP_027201306.1"/>
    </source>
</evidence>
<organism evidence="6 7">
    <name type="scientific">Dermatophagoides pteronyssinus</name>
    <name type="common">European house dust mite</name>
    <dbReference type="NCBI Taxonomy" id="6956"/>
    <lineage>
        <taxon>Eukaryota</taxon>
        <taxon>Metazoa</taxon>
        <taxon>Ecdysozoa</taxon>
        <taxon>Arthropoda</taxon>
        <taxon>Chelicerata</taxon>
        <taxon>Arachnida</taxon>
        <taxon>Acari</taxon>
        <taxon>Acariformes</taxon>
        <taxon>Sarcoptiformes</taxon>
        <taxon>Astigmata</taxon>
        <taxon>Psoroptidia</taxon>
        <taxon>Analgoidea</taxon>
        <taxon>Pyroglyphidae</taxon>
        <taxon>Dermatophagoidinae</taxon>
        <taxon>Dermatophagoides</taxon>
    </lineage>
</organism>
<name>A0A6P6Y8I1_DERPT</name>
<dbReference type="Proteomes" id="UP000515146">
    <property type="component" value="Unplaced"/>
</dbReference>
<keyword evidence="4" id="KW-0449">Lipoprotein</keyword>
<dbReference type="AlphaFoldDB" id="A0A6P6Y8I1"/>
<gene>
    <name evidence="7" type="primary">LOC113795310</name>
</gene>
<dbReference type="CDD" id="cd00154">
    <property type="entry name" value="Rab"/>
    <property type="match status" value="1"/>
</dbReference>
<dbReference type="PRINTS" id="PR00449">
    <property type="entry name" value="RASTRNSFRMNG"/>
</dbReference>
<dbReference type="SUPFAM" id="SSF56235">
    <property type="entry name" value="N-terminal nucleophile aminohydrolases (Ntn hydrolases)"/>
    <property type="match status" value="1"/>
</dbReference>
<dbReference type="SUPFAM" id="SSF52540">
    <property type="entry name" value="P-loop containing nucleoside triphosphate hydrolases"/>
    <property type="match status" value="1"/>
</dbReference>
<dbReference type="PROSITE" id="PS51421">
    <property type="entry name" value="RAS"/>
    <property type="match status" value="1"/>
</dbReference>
<dbReference type="Gene3D" id="3.60.20.10">
    <property type="entry name" value="Glutamine Phosphoribosylpyrophosphate, subunit 1, domain 1"/>
    <property type="match status" value="1"/>
</dbReference>
<dbReference type="GO" id="GO:0005525">
    <property type="term" value="F:GTP binding"/>
    <property type="evidence" value="ECO:0007669"/>
    <property type="project" value="UniProtKB-KW"/>
</dbReference>
<dbReference type="InterPro" id="IPR029055">
    <property type="entry name" value="Ntn_hydrolases_N"/>
</dbReference>
<dbReference type="NCBIfam" id="TIGR00231">
    <property type="entry name" value="small_GTP"/>
    <property type="match status" value="1"/>
</dbReference>
<evidence type="ECO:0000256" key="3">
    <source>
        <dbReference type="ARBA" id="ARBA00023134"/>
    </source>
</evidence>
<dbReference type="GO" id="GO:0051603">
    <property type="term" value="P:proteolysis involved in protein catabolic process"/>
    <property type="evidence" value="ECO:0007669"/>
    <property type="project" value="InterPro"/>
</dbReference>
<evidence type="ECO:0000256" key="5">
    <source>
        <dbReference type="ARBA" id="ARBA00026071"/>
    </source>
</evidence>
<dbReference type="Gene3D" id="3.40.50.300">
    <property type="entry name" value="P-loop containing nucleotide triphosphate hydrolases"/>
    <property type="match status" value="1"/>
</dbReference>
<evidence type="ECO:0000256" key="2">
    <source>
        <dbReference type="ARBA" id="ARBA00022741"/>
    </source>
</evidence>
<dbReference type="GO" id="GO:0005839">
    <property type="term" value="C:proteasome core complex"/>
    <property type="evidence" value="ECO:0007669"/>
    <property type="project" value="InterPro"/>
</dbReference>
<evidence type="ECO:0000313" key="6">
    <source>
        <dbReference type="Proteomes" id="UP000515146"/>
    </source>
</evidence>
<dbReference type="GO" id="GO:0003924">
    <property type="term" value="F:GTPase activity"/>
    <property type="evidence" value="ECO:0007669"/>
    <property type="project" value="InterPro"/>
</dbReference>